<name>A0ABS9QH78_9HYPH</name>
<dbReference type="InterPro" id="IPR016181">
    <property type="entry name" value="Acyl_CoA_acyltransferase"/>
</dbReference>
<gene>
    <name evidence="2" type="ORF">L4923_17345</name>
</gene>
<dbReference type="Gene3D" id="3.40.630.30">
    <property type="match status" value="1"/>
</dbReference>
<evidence type="ECO:0000259" key="1">
    <source>
        <dbReference type="PROSITE" id="PS51186"/>
    </source>
</evidence>
<proteinExistence type="predicted"/>
<dbReference type="Proteomes" id="UP001201701">
    <property type="component" value="Unassembled WGS sequence"/>
</dbReference>
<accession>A0ABS9QH78</accession>
<evidence type="ECO:0000313" key="2">
    <source>
        <dbReference type="EMBL" id="MCG7506793.1"/>
    </source>
</evidence>
<dbReference type="SUPFAM" id="SSF55729">
    <property type="entry name" value="Acyl-CoA N-acyltransferases (Nat)"/>
    <property type="match status" value="1"/>
</dbReference>
<dbReference type="PROSITE" id="PS51186">
    <property type="entry name" value="GNAT"/>
    <property type="match status" value="1"/>
</dbReference>
<protein>
    <submittedName>
        <fullName evidence="2">GNAT family N-acetyltransferase</fullName>
    </submittedName>
</protein>
<keyword evidence="3" id="KW-1185">Reference proteome</keyword>
<dbReference type="Pfam" id="PF12746">
    <property type="entry name" value="GNAT_acetyltran"/>
    <property type="match status" value="1"/>
</dbReference>
<comment type="caution">
    <text evidence="2">The sequence shown here is derived from an EMBL/GenBank/DDBJ whole genome shotgun (WGS) entry which is preliminary data.</text>
</comment>
<evidence type="ECO:0000313" key="3">
    <source>
        <dbReference type="Proteomes" id="UP001201701"/>
    </source>
</evidence>
<dbReference type="InterPro" id="IPR027365">
    <property type="entry name" value="GNAT_acetyltra_YdfB-like"/>
</dbReference>
<feature type="domain" description="N-acetyltransferase" evidence="1">
    <location>
        <begin position="109"/>
        <end position="239"/>
    </location>
</feature>
<reference evidence="2 3" key="1">
    <citation type="submission" date="2022-02" db="EMBL/GenBank/DDBJ databases">
        <title>Draft genome sequence of Mezorhizobium retamae strain IRAMC:0171 isolated from Retama raetam nodules.</title>
        <authorList>
            <person name="Bengaied R."/>
            <person name="Sbissi I."/>
            <person name="Huber K."/>
            <person name="Ghodbane F."/>
            <person name="Nouioui I."/>
            <person name="Tarhouni M."/>
            <person name="Gtari M."/>
        </authorList>
    </citation>
    <scope>NUCLEOTIDE SEQUENCE [LARGE SCALE GENOMIC DNA]</scope>
    <source>
        <strain evidence="2 3">IRAMC:0171</strain>
    </source>
</reference>
<dbReference type="RefSeq" id="WP_239367290.1">
    <property type="nucleotide sequence ID" value="NZ_JAKREW010000017.1"/>
</dbReference>
<sequence>MQHSPWLDLDYRTLFHLDQNRRIERENDPDRSPGPRFWLAGAAEGNMFGIGADVDDRTAAELESLASAEPGFAHPAAPIHLDRYLETLASNTHNLGLIYELPHALMFPLQARVVTHESEEGRHLLQSFTSYGMPESLAEVGFHSAQDFWAPWCVAIIDDEIASIAFAARLSDVGAEIGVTTMKAFRGQGFGATVTAAWTQLPPLQHRTLFYSTDRGNLSSQRVAARLGLQQRGTTLRVY</sequence>
<dbReference type="InterPro" id="IPR000182">
    <property type="entry name" value="GNAT_dom"/>
</dbReference>
<dbReference type="EMBL" id="JAKREW010000017">
    <property type="protein sequence ID" value="MCG7506793.1"/>
    <property type="molecule type" value="Genomic_DNA"/>
</dbReference>
<organism evidence="2 3">
    <name type="scientific">Mesorhizobium retamae</name>
    <dbReference type="NCBI Taxonomy" id="2912854"/>
    <lineage>
        <taxon>Bacteria</taxon>
        <taxon>Pseudomonadati</taxon>
        <taxon>Pseudomonadota</taxon>
        <taxon>Alphaproteobacteria</taxon>
        <taxon>Hyphomicrobiales</taxon>
        <taxon>Phyllobacteriaceae</taxon>
        <taxon>Mesorhizobium</taxon>
    </lineage>
</organism>